<organism evidence="2 3">
    <name type="scientific">Mycobacterium lepromatosis</name>
    <dbReference type="NCBI Taxonomy" id="480418"/>
    <lineage>
        <taxon>Bacteria</taxon>
        <taxon>Bacillati</taxon>
        <taxon>Actinomycetota</taxon>
        <taxon>Actinomycetes</taxon>
        <taxon>Mycobacteriales</taxon>
        <taxon>Mycobacteriaceae</taxon>
        <taxon>Mycobacterium</taxon>
    </lineage>
</organism>
<feature type="region of interest" description="Disordered" evidence="1">
    <location>
        <begin position="44"/>
        <end position="71"/>
    </location>
</feature>
<comment type="caution">
    <text evidence="2">The sequence shown here is derived from an EMBL/GenBank/DDBJ whole genome shotgun (WGS) entry which is preliminary data.</text>
</comment>
<dbReference type="AlphaFoldDB" id="A0A0F4EQ12"/>
<evidence type="ECO:0000256" key="1">
    <source>
        <dbReference type="SAM" id="MobiDB-lite"/>
    </source>
</evidence>
<sequence length="71" mass="7912">MLKKVEIEVDDDLVQEVIRRYGLLGRREAVHLALKALLGEASVGNPAEQDPEYDEFSNPDAWLTSRSNDAG</sequence>
<reference evidence="2 3" key="1">
    <citation type="journal article" date="2015" name="Proc. Natl. Acad. Sci. U.S.A.">
        <title>Insight into the evolution and origin of leprosy bacilli from the genome sequence of Mycobacterium lepromatosis.</title>
        <authorList>
            <person name="Singh P."/>
            <person name="Benjak A."/>
            <person name="Schuenemann V.J."/>
            <person name="Herbig A."/>
            <person name="Avanzi C."/>
            <person name="Busso P."/>
            <person name="Nieselt K."/>
            <person name="Krause J."/>
            <person name="Vera-Cabrera L."/>
            <person name="Cole S.T."/>
        </authorList>
    </citation>
    <scope>NUCLEOTIDE SEQUENCE [LARGE SCALE GENOMIC DNA]</scope>
    <source>
        <strain evidence="2 3">Mx1-22A</strain>
    </source>
</reference>
<gene>
    <name evidence="2" type="ORF">MLPM_1911A</name>
</gene>
<keyword evidence="3" id="KW-1185">Reference proteome</keyword>
<dbReference type="Pfam" id="PF09957">
    <property type="entry name" value="VapB_antitoxin"/>
    <property type="match status" value="1"/>
</dbReference>
<evidence type="ECO:0000313" key="2">
    <source>
        <dbReference type="EMBL" id="KJX74909.1"/>
    </source>
</evidence>
<dbReference type="Proteomes" id="UP000053699">
    <property type="component" value="Unassembled WGS sequence"/>
</dbReference>
<proteinExistence type="predicted"/>
<accession>A0A0F4EQ12</accession>
<name>A0A0F4EQ12_9MYCO</name>
<dbReference type="EMBL" id="JRPY01000083">
    <property type="protein sequence ID" value="KJX74909.1"/>
    <property type="molecule type" value="Genomic_DNA"/>
</dbReference>
<dbReference type="InterPro" id="IPR019239">
    <property type="entry name" value="VapB_antitoxin"/>
</dbReference>
<evidence type="ECO:0000313" key="3">
    <source>
        <dbReference type="Proteomes" id="UP000053699"/>
    </source>
</evidence>
<protein>
    <submittedName>
        <fullName evidence="2">Uncharacterized protein</fullName>
    </submittedName>
</protein>
<dbReference type="PATRIC" id="fig|480418.6.peg.3950"/>
<dbReference type="OrthoDB" id="4736246at2"/>
<dbReference type="RefSeq" id="WP_045843483.1">
    <property type="nucleotide sequence ID" value="NZ_CP083405.1"/>
</dbReference>